<sequence length="239" mass="25684">MFSSAFVRIAGEASSGPSTWSATCERVSHLPQPSIRGVMDSPVWTQRELTLATDTKEKPYICRCGSAFARRDLLTRHQRISHDAQDTASGSPDAPLSEEGQQAGADAESAGDSLISPSRSMSTDQGIQQSPYLASSRAFGNSHTAASQPYGQLPPGQDFYNHGQEYSGFDSYTGYSNYSATGSLPAEWGSPYFDPGAEQDMVDPSLRPSIAGPSSPATGDNFSPHSYNSWMSAHQRWGN</sequence>
<evidence type="ECO:0000256" key="7">
    <source>
        <dbReference type="PROSITE-ProRule" id="PRU00042"/>
    </source>
</evidence>
<keyword evidence="6" id="KW-0539">Nucleus</keyword>
<feature type="domain" description="C2H2-type" evidence="9">
    <location>
        <begin position="60"/>
        <end position="87"/>
    </location>
</feature>
<dbReference type="InterPro" id="IPR051059">
    <property type="entry name" value="VerF-like"/>
</dbReference>
<proteinExistence type="predicted"/>
<dbReference type="GO" id="GO:0000981">
    <property type="term" value="F:DNA-binding transcription factor activity, RNA polymerase II-specific"/>
    <property type="evidence" value="ECO:0007669"/>
    <property type="project" value="InterPro"/>
</dbReference>
<comment type="subcellular location">
    <subcellularLocation>
        <location evidence="1">Nucleus</location>
    </subcellularLocation>
</comment>
<accession>A0AAI8YNQ7</accession>
<dbReference type="GO" id="GO:0008270">
    <property type="term" value="F:zinc ion binding"/>
    <property type="evidence" value="ECO:0007669"/>
    <property type="project" value="UniProtKB-KW"/>
</dbReference>
<keyword evidence="11" id="KW-1185">Reference proteome</keyword>
<comment type="caution">
    <text evidence="10">The sequence shown here is derived from an EMBL/GenBank/DDBJ whole genome shotgun (WGS) entry which is preliminary data.</text>
</comment>
<dbReference type="AlphaFoldDB" id="A0AAI8YNQ7"/>
<evidence type="ECO:0000256" key="6">
    <source>
        <dbReference type="ARBA" id="ARBA00023242"/>
    </source>
</evidence>
<evidence type="ECO:0000256" key="5">
    <source>
        <dbReference type="ARBA" id="ARBA00022833"/>
    </source>
</evidence>
<dbReference type="InterPro" id="IPR036236">
    <property type="entry name" value="Znf_C2H2_sf"/>
</dbReference>
<dbReference type="GO" id="GO:0000978">
    <property type="term" value="F:RNA polymerase II cis-regulatory region sequence-specific DNA binding"/>
    <property type="evidence" value="ECO:0007669"/>
    <property type="project" value="InterPro"/>
</dbReference>
<evidence type="ECO:0000313" key="10">
    <source>
        <dbReference type="EMBL" id="CAJ2511361.1"/>
    </source>
</evidence>
<dbReference type="InterPro" id="IPR013087">
    <property type="entry name" value="Znf_C2H2_type"/>
</dbReference>
<reference evidence="10" key="1">
    <citation type="submission" date="2023-10" db="EMBL/GenBank/DDBJ databases">
        <authorList>
            <person name="Hackl T."/>
        </authorList>
    </citation>
    <scope>NUCLEOTIDE SEQUENCE</scope>
</reference>
<dbReference type="Proteomes" id="UP001295740">
    <property type="component" value="Unassembled WGS sequence"/>
</dbReference>
<dbReference type="EMBL" id="CAUWAG010000018">
    <property type="protein sequence ID" value="CAJ2511361.1"/>
    <property type="molecule type" value="Genomic_DNA"/>
</dbReference>
<evidence type="ECO:0000256" key="1">
    <source>
        <dbReference type="ARBA" id="ARBA00004123"/>
    </source>
</evidence>
<organism evidence="10 11">
    <name type="scientific">Anthostomella pinea</name>
    <dbReference type="NCBI Taxonomy" id="933095"/>
    <lineage>
        <taxon>Eukaryota</taxon>
        <taxon>Fungi</taxon>
        <taxon>Dikarya</taxon>
        <taxon>Ascomycota</taxon>
        <taxon>Pezizomycotina</taxon>
        <taxon>Sordariomycetes</taxon>
        <taxon>Xylariomycetidae</taxon>
        <taxon>Xylariales</taxon>
        <taxon>Xylariaceae</taxon>
        <taxon>Anthostomella</taxon>
    </lineage>
</organism>
<dbReference type="GO" id="GO:0000785">
    <property type="term" value="C:chromatin"/>
    <property type="evidence" value="ECO:0007669"/>
    <property type="project" value="TreeGrafter"/>
</dbReference>
<feature type="compositionally biased region" description="Polar residues" evidence="8">
    <location>
        <begin position="115"/>
        <end position="130"/>
    </location>
</feature>
<gene>
    <name evidence="10" type="ORF">KHLLAP_LOCUS11829</name>
</gene>
<dbReference type="PANTHER" id="PTHR40626:SF11">
    <property type="entry name" value="ZINC FINGER PROTEIN YPR022C"/>
    <property type="match status" value="1"/>
</dbReference>
<feature type="region of interest" description="Disordered" evidence="8">
    <location>
        <begin position="191"/>
        <end position="225"/>
    </location>
</feature>
<keyword evidence="5" id="KW-0862">Zinc</keyword>
<keyword evidence="2" id="KW-0479">Metal-binding</keyword>
<name>A0AAI8YNQ7_9PEZI</name>
<dbReference type="Gene3D" id="3.30.160.60">
    <property type="entry name" value="Classic Zinc Finger"/>
    <property type="match status" value="1"/>
</dbReference>
<evidence type="ECO:0000256" key="3">
    <source>
        <dbReference type="ARBA" id="ARBA00022737"/>
    </source>
</evidence>
<feature type="region of interest" description="Disordered" evidence="8">
    <location>
        <begin position="143"/>
        <end position="164"/>
    </location>
</feature>
<feature type="region of interest" description="Disordered" evidence="8">
    <location>
        <begin position="80"/>
        <end position="130"/>
    </location>
</feature>
<dbReference type="SUPFAM" id="SSF57667">
    <property type="entry name" value="beta-beta-alpha zinc fingers"/>
    <property type="match status" value="1"/>
</dbReference>
<evidence type="ECO:0000259" key="9">
    <source>
        <dbReference type="PROSITE" id="PS50157"/>
    </source>
</evidence>
<dbReference type="GO" id="GO:0005634">
    <property type="term" value="C:nucleus"/>
    <property type="evidence" value="ECO:0007669"/>
    <property type="project" value="UniProtKB-SubCell"/>
</dbReference>
<evidence type="ECO:0000256" key="8">
    <source>
        <dbReference type="SAM" id="MobiDB-lite"/>
    </source>
</evidence>
<feature type="compositionally biased region" description="Polar residues" evidence="8">
    <location>
        <begin position="215"/>
        <end position="225"/>
    </location>
</feature>
<dbReference type="PANTHER" id="PTHR40626">
    <property type="entry name" value="MIP31509P"/>
    <property type="match status" value="1"/>
</dbReference>
<keyword evidence="4 7" id="KW-0863">Zinc-finger</keyword>
<dbReference type="PROSITE" id="PS50157">
    <property type="entry name" value="ZINC_FINGER_C2H2_2"/>
    <property type="match status" value="1"/>
</dbReference>
<evidence type="ECO:0000256" key="4">
    <source>
        <dbReference type="ARBA" id="ARBA00022771"/>
    </source>
</evidence>
<protein>
    <submittedName>
        <fullName evidence="10">Uu.00g069860.m01.CDS01</fullName>
    </submittedName>
</protein>
<keyword evidence="3" id="KW-0677">Repeat</keyword>
<evidence type="ECO:0000256" key="2">
    <source>
        <dbReference type="ARBA" id="ARBA00022723"/>
    </source>
</evidence>
<evidence type="ECO:0000313" key="11">
    <source>
        <dbReference type="Proteomes" id="UP001295740"/>
    </source>
</evidence>